<evidence type="ECO:0000256" key="4">
    <source>
        <dbReference type="ARBA" id="ARBA00022989"/>
    </source>
</evidence>
<evidence type="ECO:0000256" key="5">
    <source>
        <dbReference type="ARBA" id="ARBA00023136"/>
    </source>
</evidence>
<accession>A0A6J6GUN9</accession>
<evidence type="ECO:0000259" key="7">
    <source>
        <dbReference type="Pfam" id="PF06271"/>
    </source>
</evidence>
<dbReference type="PANTHER" id="PTHR36115:SF4">
    <property type="entry name" value="MEMBRANE PROTEIN"/>
    <property type="match status" value="1"/>
</dbReference>
<reference evidence="8" key="1">
    <citation type="submission" date="2020-05" db="EMBL/GenBank/DDBJ databases">
        <authorList>
            <person name="Chiriac C."/>
            <person name="Salcher M."/>
            <person name="Ghai R."/>
            <person name="Kavagutti S V."/>
        </authorList>
    </citation>
    <scope>NUCLEOTIDE SEQUENCE</scope>
</reference>
<feature type="transmembrane region" description="Helical" evidence="6">
    <location>
        <begin position="125"/>
        <end position="147"/>
    </location>
</feature>
<evidence type="ECO:0000256" key="3">
    <source>
        <dbReference type="ARBA" id="ARBA00022692"/>
    </source>
</evidence>
<sequence length="172" mass="17869">MPQSDMTGSIDGPPRLPEAKDFPATGPFSLAAPGPRFGARAIDLSLVLAPALVVISLSISDVAGQMQLDTPDWLLAAIVGLGMAYEFVCVALFGRTVGKALLGLRVARYTDGLRPNIAQAALRAIVPWSTLALPLGPFAFGAFLIVYGTSLAGDLHRGVPDQAAGTIVISTR</sequence>
<evidence type="ECO:0000256" key="1">
    <source>
        <dbReference type="ARBA" id="ARBA00004651"/>
    </source>
</evidence>
<dbReference type="Pfam" id="PF06271">
    <property type="entry name" value="RDD"/>
    <property type="match status" value="1"/>
</dbReference>
<dbReference type="GO" id="GO:0005886">
    <property type="term" value="C:plasma membrane"/>
    <property type="evidence" value="ECO:0007669"/>
    <property type="project" value="UniProtKB-SubCell"/>
</dbReference>
<feature type="transmembrane region" description="Helical" evidence="6">
    <location>
        <begin position="72"/>
        <end position="94"/>
    </location>
</feature>
<dbReference type="InterPro" id="IPR010432">
    <property type="entry name" value="RDD"/>
</dbReference>
<keyword evidence="5 6" id="KW-0472">Membrane</keyword>
<feature type="transmembrane region" description="Helical" evidence="6">
    <location>
        <begin position="37"/>
        <end position="60"/>
    </location>
</feature>
<feature type="domain" description="RDD" evidence="7">
    <location>
        <begin position="31"/>
        <end position="165"/>
    </location>
</feature>
<dbReference type="EMBL" id="CAEZUP010000017">
    <property type="protein sequence ID" value="CAB4603519.1"/>
    <property type="molecule type" value="Genomic_DNA"/>
</dbReference>
<protein>
    <submittedName>
        <fullName evidence="8">Unannotated protein</fullName>
    </submittedName>
</protein>
<keyword evidence="2" id="KW-1003">Cell membrane</keyword>
<dbReference type="PANTHER" id="PTHR36115">
    <property type="entry name" value="PROLINE-RICH ANTIGEN HOMOLOG-RELATED"/>
    <property type="match status" value="1"/>
</dbReference>
<keyword evidence="4 6" id="KW-1133">Transmembrane helix</keyword>
<evidence type="ECO:0000256" key="6">
    <source>
        <dbReference type="SAM" id="Phobius"/>
    </source>
</evidence>
<gene>
    <name evidence="8" type="ORF">UFOPK1835_00601</name>
</gene>
<dbReference type="InterPro" id="IPR051791">
    <property type="entry name" value="Pra-immunoreactive"/>
</dbReference>
<dbReference type="AlphaFoldDB" id="A0A6J6GUN9"/>
<proteinExistence type="predicted"/>
<comment type="subcellular location">
    <subcellularLocation>
        <location evidence="1">Cell membrane</location>
        <topology evidence="1">Multi-pass membrane protein</topology>
    </subcellularLocation>
</comment>
<evidence type="ECO:0000313" key="8">
    <source>
        <dbReference type="EMBL" id="CAB4603519.1"/>
    </source>
</evidence>
<keyword evidence="3 6" id="KW-0812">Transmembrane</keyword>
<organism evidence="8">
    <name type="scientific">freshwater metagenome</name>
    <dbReference type="NCBI Taxonomy" id="449393"/>
    <lineage>
        <taxon>unclassified sequences</taxon>
        <taxon>metagenomes</taxon>
        <taxon>ecological metagenomes</taxon>
    </lineage>
</organism>
<evidence type="ECO:0000256" key="2">
    <source>
        <dbReference type="ARBA" id="ARBA00022475"/>
    </source>
</evidence>
<name>A0A6J6GUN9_9ZZZZ</name>